<organism evidence="6 7">
    <name type="scientific">Aspergillus nanangensis</name>
    <dbReference type="NCBI Taxonomy" id="2582783"/>
    <lineage>
        <taxon>Eukaryota</taxon>
        <taxon>Fungi</taxon>
        <taxon>Dikarya</taxon>
        <taxon>Ascomycota</taxon>
        <taxon>Pezizomycotina</taxon>
        <taxon>Eurotiomycetes</taxon>
        <taxon>Eurotiomycetidae</taxon>
        <taxon>Eurotiales</taxon>
        <taxon>Aspergillaceae</taxon>
        <taxon>Aspergillus</taxon>
        <taxon>Aspergillus subgen. Circumdati</taxon>
    </lineage>
</organism>
<sequence>MDSANAPNRSQVFIPGQVNHVWQTVFQGSNPKDGIVFHPRRAHKKSRAGCFTCKKRRVKCDEQKPFCQRCEKYGVSCSYPPVSVSTNSRCTYNLEDALVHRGPSKAAFTLSLTDMATKIHEALGPDARYISEGLREQNASHPLSVLALQHFIRCSAETNPNLAIRKVMQNDMVHVAFTTPHLMYTLIGVGILHLNRCSQGSHTRRVAEAHFWEQAIRLYQNALKPKLSQENIDAIISTCLFIGITALCPEKFEPSDSWVLSNNPEAMNWLQLQSGIRHILVAAIPYMAKSIWATAFASSAQEEAGLFDCSGKMGRANIDPDLADLCGIHESTTQQTNPYYAPARFLAGMLELERNPSNAARCNSFMGVLDREFLALLQQRDPAALVILANWMGLMCLVSQWQHWVEGRIRTECTAICMYLESSTEPKVLKLLDFPAQSCGYILNSAPPISILDCSHECVET</sequence>
<dbReference type="GO" id="GO:0003677">
    <property type="term" value="F:DNA binding"/>
    <property type="evidence" value="ECO:0007669"/>
    <property type="project" value="UniProtKB-KW"/>
</dbReference>
<keyword evidence="3" id="KW-0804">Transcription</keyword>
<dbReference type="GO" id="GO:0000981">
    <property type="term" value="F:DNA-binding transcription factor activity, RNA polymerase II-specific"/>
    <property type="evidence" value="ECO:0007669"/>
    <property type="project" value="InterPro"/>
</dbReference>
<evidence type="ECO:0000256" key="1">
    <source>
        <dbReference type="ARBA" id="ARBA00023015"/>
    </source>
</evidence>
<dbReference type="SUPFAM" id="SSF57701">
    <property type="entry name" value="Zn2/Cys6 DNA-binding domain"/>
    <property type="match status" value="1"/>
</dbReference>
<evidence type="ECO:0000256" key="2">
    <source>
        <dbReference type="ARBA" id="ARBA00023125"/>
    </source>
</evidence>
<dbReference type="AlphaFoldDB" id="A0AAD4CBM2"/>
<accession>A0AAD4CBM2</accession>
<reference evidence="6" key="1">
    <citation type="journal article" date="2019" name="Beilstein J. Org. Chem.">
        <title>Nanangenines: drimane sesquiterpenoids as the dominant metabolite cohort of a novel Australian fungus, Aspergillus nanangensis.</title>
        <authorList>
            <person name="Lacey H.J."/>
            <person name="Gilchrist C.L.M."/>
            <person name="Crombie A."/>
            <person name="Kalaitzis J.A."/>
            <person name="Vuong D."/>
            <person name="Rutledge P.J."/>
            <person name="Turner P."/>
            <person name="Pitt J.I."/>
            <person name="Lacey E."/>
            <person name="Chooi Y.H."/>
            <person name="Piggott A.M."/>
        </authorList>
    </citation>
    <scope>NUCLEOTIDE SEQUENCE</scope>
    <source>
        <strain evidence="6">MST-FP2251</strain>
    </source>
</reference>
<evidence type="ECO:0000256" key="4">
    <source>
        <dbReference type="ARBA" id="ARBA00023242"/>
    </source>
</evidence>
<keyword evidence="1" id="KW-0805">Transcription regulation</keyword>
<dbReference type="Proteomes" id="UP001194746">
    <property type="component" value="Unassembled WGS sequence"/>
</dbReference>
<dbReference type="PROSITE" id="PS50048">
    <property type="entry name" value="ZN2_CY6_FUNGAL_2"/>
    <property type="match status" value="1"/>
</dbReference>
<evidence type="ECO:0000256" key="3">
    <source>
        <dbReference type="ARBA" id="ARBA00023163"/>
    </source>
</evidence>
<keyword evidence="4" id="KW-0539">Nucleus</keyword>
<reference evidence="6" key="2">
    <citation type="submission" date="2020-02" db="EMBL/GenBank/DDBJ databases">
        <authorList>
            <person name="Gilchrist C.L.M."/>
            <person name="Chooi Y.-H."/>
        </authorList>
    </citation>
    <scope>NUCLEOTIDE SEQUENCE</scope>
    <source>
        <strain evidence="6">MST-FP2251</strain>
    </source>
</reference>
<dbReference type="GO" id="GO:0008270">
    <property type="term" value="F:zinc ion binding"/>
    <property type="evidence" value="ECO:0007669"/>
    <property type="project" value="InterPro"/>
</dbReference>
<name>A0AAD4CBM2_ASPNN</name>
<feature type="domain" description="Zn(2)-C6 fungal-type" evidence="5">
    <location>
        <begin position="49"/>
        <end position="79"/>
    </location>
</feature>
<proteinExistence type="predicted"/>
<dbReference type="PANTHER" id="PTHR47657:SF15">
    <property type="entry name" value="ZN(II)2CYS6 TRANSCRIPTION FACTOR (EUROFUNG)"/>
    <property type="match status" value="1"/>
</dbReference>
<dbReference type="PROSITE" id="PS00463">
    <property type="entry name" value="ZN2_CY6_FUNGAL_1"/>
    <property type="match status" value="1"/>
</dbReference>
<dbReference type="InterPro" id="IPR001138">
    <property type="entry name" value="Zn2Cys6_DnaBD"/>
</dbReference>
<gene>
    <name evidence="6" type="ORF">FE257_003459</name>
</gene>
<keyword evidence="7" id="KW-1185">Reference proteome</keyword>
<dbReference type="EMBL" id="VCAU01000164">
    <property type="protein sequence ID" value="KAF9883461.1"/>
    <property type="molecule type" value="Genomic_DNA"/>
</dbReference>
<evidence type="ECO:0000259" key="5">
    <source>
        <dbReference type="PROSITE" id="PS50048"/>
    </source>
</evidence>
<dbReference type="PANTHER" id="PTHR47657">
    <property type="entry name" value="STEROL REGULATORY ELEMENT-BINDING PROTEIN ECM22"/>
    <property type="match status" value="1"/>
</dbReference>
<keyword evidence="2" id="KW-0238">DNA-binding</keyword>
<dbReference type="SMART" id="SM00066">
    <property type="entry name" value="GAL4"/>
    <property type="match status" value="1"/>
</dbReference>
<comment type="caution">
    <text evidence="6">The sequence shown here is derived from an EMBL/GenBank/DDBJ whole genome shotgun (WGS) entry which is preliminary data.</text>
</comment>
<dbReference type="InterPro" id="IPR052400">
    <property type="entry name" value="Zn2-C6_fungal_TF"/>
</dbReference>
<dbReference type="InterPro" id="IPR036864">
    <property type="entry name" value="Zn2-C6_fun-type_DNA-bd_sf"/>
</dbReference>
<evidence type="ECO:0000313" key="7">
    <source>
        <dbReference type="Proteomes" id="UP001194746"/>
    </source>
</evidence>
<protein>
    <recommendedName>
        <fullName evidence="5">Zn(2)-C6 fungal-type domain-containing protein</fullName>
    </recommendedName>
</protein>
<dbReference type="Pfam" id="PF00172">
    <property type="entry name" value="Zn_clus"/>
    <property type="match status" value="1"/>
</dbReference>
<dbReference type="GO" id="GO:0009893">
    <property type="term" value="P:positive regulation of metabolic process"/>
    <property type="evidence" value="ECO:0007669"/>
    <property type="project" value="UniProtKB-ARBA"/>
</dbReference>
<dbReference type="Gene3D" id="4.10.240.10">
    <property type="entry name" value="Zn(2)-C6 fungal-type DNA-binding domain"/>
    <property type="match status" value="1"/>
</dbReference>
<dbReference type="CDD" id="cd00067">
    <property type="entry name" value="GAL4"/>
    <property type="match status" value="1"/>
</dbReference>
<evidence type="ECO:0000313" key="6">
    <source>
        <dbReference type="EMBL" id="KAF9883461.1"/>
    </source>
</evidence>